<dbReference type="KEGG" id="dfs:HGD76_00810"/>
<reference evidence="5 6" key="2">
    <citation type="submission" date="2020-04" db="EMBL/GenBank/DDBJ databases">
        <authorList>
            <person name="Fomenkov A."/>
            <person name="Anton B.P."/>
            <person name="Roberts R.J."/>
        </authorList>
    </citation>
    <scope>NUCLEOTIDE SEQUENCE [LARGE SCALE GENOMIC DNA]</scope>
    <source>
        <strain evidence="5 6">CCAP 1403/13f</strain>
    </source>
</reference>
<evidence type="ECO:0000256" key="3">
    <source>
        <dbReference type="ARBA" id="ARBA00022801"/>
    </source>
</evidence>
<dbReference type="Pfam" id="PF01934">
    <property type="entry name" value="HepT-like"/>
    <property type="match status" value="1"/>
</dbReference>
<keyword evidence="1" id="KW-1277">Toxin-antitoxin system</keyword>
<dbReference type="Proteomes" id="UP000502433">
    <property type="component" value="Chromosome"/>
</dbReference>
<evidence type="ECO:0000313" key="6">
    <source>
        <dbReference type="Proteomes" id="UP000502433"/>
    </source>
</evidence>
<dbReference type="InterPro" id="IPR052379">
    <property type="entry name" value="Type_VII_TA_RNase"/>
</dbReference>
<reference evidence="5 6" key="1">
    <citation type="submission" date="2020-04" db="EMBL/GenBank/DDBJ databases">
        <title>Genome-Wide Identification of 5-Methylcytosine Sites in Bacterial Genomes By High-Throughput Sequencing of MspJI Restriction Fragments.</title>
        <authorList>
            <person name="Wu V."/>
        </authorList>
    </citation>
    <scope>NUCLEOTIDE SEQUENCE [LARGE SCALE GENOMIC DNA]</scope>
    <source>
        <strain evidence="5 6">CCAP 1403/13f</strain>
    </source>
</reference>
<keyword evidence="2" id="KW-0540">Nuclease</keyword>
<dbReference type="NCBIfam" id="NF047751">
    <property type="entry name" value="HepT_toxin"/>
    <property type="match status" value="1"/>
</dbReference>
<dbReference type="GO" id="GO:0016787">
    <property type="term" value="F:hydrolase activity"/>
    <property type="evidence" value="ECO:0007669"/>
    <property type="project" value="UniProtKB-KW"/>
</dbReference>
<keyword evidence="3" id="KW-0378">Hydrolase</keyword>
<evidence type="ECO:0000256" key="4">
    <source>
        <dbReference type="ARBA" id="ARBA00024207"/>
    </source>
</evidence>
<sequence>MNNNDLIVNQIKLITKYYQTLEKLGLISLDDFLADYSQQLLAERLLHLITQTAIDINHHILSKLNPGNHTTNFDSFIELAQYEVITPELAQELTPSTGLIKHLVYEYYDIDPNQVFMAMRFALKQYPLYVRQLNSYLIFLE</sequence>
<dbReference type="AlphaFoldDB" id="A0A6H2BVN0"/>
<dbReference type="Gene3D" id="1.20.120.580">
    <property type="entry name" value="bsu32300-like"/>
    <property type="match status" value="1"/>
</dbReference>
<dbReference type="GO" id="GO:0110001">
    <property type="term" value="C:toxin-antitoxin complex"/>
    <property type="evidence" value="ECO:0007669"/>
    <property type="project" value="InterPro"/>
</dbReference>
<evidence type="ECO:0000256" key="2">
    <source>
        <dbReference type="ARBA" id="ARBA00022722"/>
    </source>
</evidence>
<evidence type="ECO:0000256" key="1">
    <source>
        <dbReference type="ARBA" id="ARBA00022649"/>
    </source>
</evidence>
<name>A0A6H2BVN0_DOLFA</name>
<comment type="similarity">
    <text evidence="4">Belongs to the HepT RNase toxin family.</text>
</comment>
<organism evidence="5 6">
    <name type="scientific">Dolichospermum flos-aquae CCAP 1403/13F</name>
    <dbReference type="NCBI Taxonomy" id="315271"/>
    <lineage>
        <taxon>Bacteria</taxon>
        <taxon>Bacillati</taxon>
        <taxon>Cyanobacteriota</taxon>
        <taxon>Cyanophyceae</taxon>
        <taxon>Nostocales</taxon>
        <taxon>Aphanizomenonaceae</taxon>
        <taxon>Dolichospermum</taxon>
    </lineage>
</organism>
<dbReference type="PANTHER" id="PTHR33397">
    <property type="entry name" value="UPF0331 PROTEIN YUTE"/>
    <property type="match status" value="1"/>
</dbReference>
<evidence type="ECO:0000313" key="5">
    <source>
        <dbReference type="EMBL" id="QJB42998.1"/>
    </source>
</evidence>
<protein>
    <submittedName>
        <fullName evidence="5">DUF86 domain-containing protein</fullName>
    </submittedName>
</protein>
<dbReference type="InterPro" id="IPR037038">
    <property type="entry name" value="HepT-like_sf"/>
</dbReference>
<accession>A0A6H2BVN0</accession>
<gene>
    <name evidence="5" type="ORF">HGD76_00810</name>
</gene>
<dbReference type="InterPro" id="IPR008201">
    <property type="entry name" value="HepT-like"/>
</dbReference>
<proteinExistence type="inferred from homology"/>
<dbReference type="PANTHER" id="PTHR33397:SF3">
    <property type="entry name" value="MRNA NUCLEASE HEPT"/>
    <property type="match status" value="1"/>
</dbReference>
<dbReference type="GO" id="GO:0004540">
    <property type="term" value="F:RNA nuclease activity"/>
    <property type="evidence" value="ECO:0007669"/>
    <property type="project" value="InterPro"/>
</dbReference>
<dbReference type="EMBL" id="CP051206">
    <property type="protein sequence ID" value="QJB42998.1"/>
    <property type="molecule type" value="Genomic_DNA"/>
</dbReference>